<feature type="compositionally biased region" description="Low complexity" evidence="1">
    <location>
        <begin position="1"/>
        <end position="27"/>
    </location>
</feature>
<evidence type="ECO:0000313" key="5">
    <source>
        <dbReference type="Proteomes" id="UP000578819"/>
    </source>
</evidence>
<feature type="compositionally biased region" description="Pro residues" evidence="1">
    <location>
        <begin position="28"/>
        <end position="40"/>
    </location>
</feature>
<protein>
    <recommendedName>
        <fullName evidence="3">DUF4190 domain-containing protein</fullName>
    </recommendedName>
</protein>
<dbReference type="EMBL" id="JACHJW010000001">
    <property type="protein sequence ID" value="MBB4959791.1"/>
    <property type="molecule type" value="Genomic_DNA"/>
</dbReference>
<feature type="transmembrane region" description="Helical" evidence="2">
    <location>
        <begin position="97"/>
        <end position="123"/>
    </location>
</feature>
<proteinExistence type="predicted"/>
<keyword evidence="2" id="KW-0812">Transmembrane</keyword>
<keyword evidence="2" id="KW-1133">Transmembrane helix</keyword>
<keyword evidence="2" id="KW-0472">Membrane</keyword>
<name>A0A7W7WQ04_9ACTN</name>
<evidence type="ECO:0000313" key="4">
    <source>
        <dbReference type="EMBL" id="MBB4959791.1"/>
    </source>
</evidence>
<evidence type="ECO:0000256" key="2">
    <source>
        <dbReference type="SAM" id="Phobius"/>
    </source>
</evidence>
<organism evidence="4 5">
    <name type="scientific">Micromonospora polyrhachis</name>
    <dbReference type="NCBI Taxonomy" id="1282883"/>
    <lineage>
        <taxon>Bacteria</taxon>
        <taxon>Bacillati</taxon>
        <taxon>Actinomycetota</taxon>
        <taxon>Actinomycetes</taxon>
        <taxon>Micromonosporales</taxon>
        <taxon>Micromonosporaceae</taxon>
        <taxon>Micromonospora</taxon>
    </lineage>
</organism>
<evidence type="ECO:0000256" key="1">
    <source>
        <dbReference type="SAM" id="MobiDB-lite"/>
    </source>
</evidence>
<sequence length="135" mass="13581">METPEVPPGSSTSGSPAADGPGGSFLSPGPPPYPPPPYPQPQFVIRRPTNNMAIASLVVALASLFTCTLLGGIAVYLGNRSRAEIRNTGEEGDGLALAGIIVGWIGVGLGVITALFLVGYFVLMGTLIAGTAASG</sequence>
<feature type="region of interest" description="Disordered" evidence="1">
    <location>
        <begin position="1"/>
        <end position="42"/>
    </location>
</feature>
<dbReference type="InterPro" id="IPR025241">
    <property type="entry name" value="DUF4190"/>
</dbReference>
<keyword evidence="5" id="KW-1185">Reference proteome</keyword>
<evidence type="ECO:0000259" key="3">
    <source>
        <dbReference type="Pfam" id="PF13828"/>
    </source>
</evidence>
<feature type="transmembrane region" description="Helical" evidence="2">
    <location>
        <begin position="52"/>
        <end position="77"/>
    </location>
</feature>
<reference evidence="4 5" key="1">
    <citation type="submission" date="2020-08" db="EMBL/GenBank/DDBJ databases">
        <title>Sequencing the genomes of 1000 actinobacteria strains.</title>
        <authorList>
            <person name="Klenk H.-P."/>
        </authorList>
    </citation>
    <scope>NUCLEOTIDE SEQUENCE [LARGE SCALE GENOMIC DNA]</scope>
    <source>
        <strain evidence="4 5">DSM 45886</strain>
    </source>
</reference>
<dbReference type="Proteomes" id="UP000578819">
    <property type="component" value="Unassembled WGS sequence"/>
</dbReference>
<feature type="domain" description="DUF4190" evidence="3">
    <location>
        <begin position="52"/>
        <end position="112"/>
    </location>
</feature>
<dbReference type="Pfam" id="PF13828">
    <property type="entry name" value="DUF4190"/>
    <property type="match status" value="1"/>
</dbReference>
<accession>A0A7W7WQ04</accession>
<gene>
    <name evidence="4" type="ORF">FHR38_003524</name>
</gene>
<dbReference type="RefSeq" id="WP_184535667.1">
    <property type="nucleotide sequence ID" value="NZ_JACHJW010000001.1"/>
</dbReference>
<comment type="caution">
    <text evidence="4">The sequence shown here is derived from an EMBL/GenBank/DDBJ whole genome shotgun (WGS) entry which is preliminary data.</text>
</comment>
<dbReference type="AlphaFoldDB" id="A0A7W7WQ04"/>